<evidence type="ECO:0000256" key="6">
    <source>
        <dbReference type="ARBA" id="ARBA00022989"/>
    </source>
</evidence>
<sequence length="64" mass="7361">MRLTFFHWGLHPWATFIIVALSLAYLAYRKGLPLTLRSILYPFIGNRIYGPSGCFLNGIWCCPL</sequence>
<evidence type="ECO:0000256" key="4">
    <source>
        <dbReference type="ARBA" id="ARBA00022475"/>
    </source>
</evidence>
<dbReference type="RefSeq" id="WP_264756459.1">
    <property type="nucleotide sequence ID" value="NZ_CP101118.1"/>
</dbReference>
<accession>A0ABZ2W2T0</accession>
<evidence type="ECO:0000256" key="7">
    <source>
        <dbReference type="ARBA" id="ARBA00023136"/>
    </source>
</evidence>
<name>A0ABZ2W2T0_9GAMM</name>
<keyword evidence="5 8" id="KW-0812">Transmembrane</keyword>
<gene>
    <name evidence="9" type="ORF">NLK58_02220</name>
</gene>
<evidence type="ECO:0000256" key="5">
    <source>
        <dbReference type="ARBA" id="ARBA00022692"/>
    </source>
</evidence>
<reference evidence="9 10" key="1">
    <citation type="submission" date="2022-07" db="EMBL/GenBank/DDBJ databases">
        <title>A copper resistant bacterium isolated from sediment samples of deep sea hydrothermal areas.</title>
        <authorList>
            <person name="Zeng X."/>
        </authorList>
    </citation>
    <scope>NUCLEOTIDE SEQUENCE [LARGE SCALE GENOMIC DNA]</scope>
    <source>
        <strain evidence="10">CuT 6</strain>
    </source>
</reference>
<comment type="subcellular location">
    <subcellularLocation>
        <location evidence="1">Cell membrane</location>
        <topology evidence="1">Multi-pass membrane protein</topology>
    </subcellularLocation>
</comment>
<keyword evidence="10" id="KW-1185">Reference proteome</keyword>
<proteinExistence type="inferred from homology"/>
<evidence type="ECO:0000256" key="2">
    <source>
        <dbReference type="ARBA" id="ARBA00005658"/>
    </source>
</evidence>
<organism evidence="9 10">
    <name type="scientific">Marinobacter metalliresistant</name>
    <dbReference type="NCBI Taxonomy" id="2961995"/>
    <lineage>
        <taxon>Bacteria</taxon>
        <taxon>Pseudomonadati</taxon>
        <taxon>Pseudomonadota</taxon>
        <taxon>Gammaproteobacteria</taxon>
        <taxon>Pseudomonadales</taxon>
        <taxon>Marinobacteraceae</taxon>
        <taxon>Marinobacter</taxon>
    </lineage>
</organism>
<evidence type="ECO:0000256" key="3">
    <source>
        <dbReference type="ARBA" id="ARBA00022448"/>
    </source>
</evidence>
<keyword evidence="4" id="KW-1003">Cell membrane</keyword>
<dbReference type="PANTHER" id="PTHR30047">
    <property type="entry name" value="HIGH-AFFINITY CHOLINE TRANSPORT PROTEIN-RELATED"/>
    <property type="match status" value="1"/>
</dbReference>
<dbReference type="Pfam" id="PF02028">
    <property type="entry name" value="BCCT"/>
    <property type="match status" value="1"/>
</dbReference>
<evidence type="ECO:0000256" key="1">
    <source>
        <dbReference type="ARBA" id="ARBA00004651"/>
    </source>
</evidence>
<evidence type="ECO:0000256" key="8">
    <source>
        <dbReference type="SAM" id="Phobius"/>
    </source>
</evidence>
<feature type="transmembrane region" description="Helical" evidence="8">
    <location>
        <begin position="6"/>
        <end position="28"/>
    </location>
</feature>
<dbReference type="PANTHER" id="PTHR30047:SF7">
    <property type="entry name" value="HIGH-AFFINITY CHOLINE TRANSPORT PROTEIN"/>
    <property type="match status" value="1"/>
</dbReference>
<evidence type="ECO:0000313" key="10">
    <source>
        <dbReference type="Proteomes" id="UP001475781"/>
    </source>
</evidence>
<keyword evidence="6 8" id="KW-1133">Transmembrane helix</keyword>
<keyword evidence="3" id="KW-0813">Transport</keyword>
<dbReference type="EMBL" id="CP101118">
    <property type="protein sequence ID" value="WZF89052.1"/>
    <property type="molecule type" value="Genomic_DNA"/>
</dbReference>
<protein>
    <submittedName>
        <fullName evidence="9">BCCT family transporter</fullName>
    </submittedName>
</protein>
<evidence type="ECO:0000313" key="9">
    <source>
        <dbReference type="EMBL" id="WZF89052.1"/>
    </source>
</evidence>
<comment type="similarity">
    <text evidence="2">Belongs to the BCCT transporter (TC 2.A.15) family.</text>
</comment>
<dbReference type="Proteomes" id="UP001475781">
    <property type="component" value="Chromosome"/>
</dbReference>
<dbReference type="InterPro" id="IPR000060">
    <property type="entry name" value="BCCT_transptr"/>
</dbReference>
<keyword evidence="7 8" id="KW-0472">Membrane</keyword>